<name>A0A1F5LZ87_PENAI</name>
<proteinExistence type="predicted"/>
<evidence type="ECO:0000313" key="2">
    <source>
        <dbReference type="Proteomes" id="UP000177622"/>
    </source>
</evidence>
<dbReference type="GeneID" id="34571065"/>
<reference evidence="1 2" key="1">
    <citation type="journal article" date="2016" name="Sci. Rep.">
        <title>Penicillium arizonense, a new, genome sequenced fungal species, reveals a high chemical diversity in secreted metabolites.</title>
        <authorList>
            <person name="Grijseels S."/>
            <person name="Nielsen J.C."/>
            <person name="Randelovic M."/>
            <person name="Nielsen J."/>
            <person name="Nielsen K.F."/>
            <person name="Workman M."/>
            <person name="Frisvad J.C."/>
        </authorList>
    </citation>
    <scope>NUCLEOTIDE SEQUENCE [LARGE SCALE GENOMIC DNA]</scope>
    <source>
        <strain evidence="1 2">CBS 141311</strain>
    </source>
</reference>
<dbReference type="AlphaFoldDB" id="A0A1F5LZ87"/>
<organism evidence="1 2">
    <name type="scientific">Penicillium arizonense</name>
    <dbReference type="NCBI Taxonomy" id="1835702"/>
    <lineage>
        <taxon>Eukaryota</taxon>
        <taxon>Fungi</taxon>
        <taxon>Dikarya</taxon>
        <taxon>Ascomycota</taxon>
        <taxon>Pezizomycotina</taxon>
        <taxon>Eurotiomycetes</taxon>
        <taxon>Eurotiomycetidae</taxon>
        <taxon>Eurotiales</taxon>
        <taxon>Aspergillaceae</taxon>
        <taxon>Penicillium</taxon>
    </lineage>
</organism>
<sequence length="82" mass="8638">MSIPEPTTSNMINGTATTTAAISSTNISLVPGNNRNSLDRFARAPASEGPYFASARMGERSAHLSRLSSQLNAMDAVLNIGR</sequence>
<keyword evidence="2" id="KW-1185">Reference proteome</keyword>
<gene>
    <name evidence="1" type="ORF">PENARI_c001G02751</name>
</gene>
<comment type="caution">
    <text evidence="1">The sequence shown here is derived from an EMBL/GenBank/DDBJ whole genome shotgun (WGS) entry which is preliminary data.</text>
</comment>
<dbReference type="EMBL" id="LXJU01000001">
    <property type="protein sequence ID" value="OGE58458.1"/>
    <property type="molecule type" value="Genomic_DNA"/>
</dbReference>
<dbReference type="OrthoDB" id="4501485at2759"/>
<evidence type="ECO:0000313" key="1">
    <source>
        <dbReference type="EMBL" id="OGE58458.1"/>
    </source>
</evidence>
<dbReference type="Proteomes" id="UP000177622">
    <property type="component" value="Unassembled WGS sequence"/>
</dbReference>
<dbReference type="RefSeq" id="XP_022493881.1">
    <property type="nucleotide sequence ID" value="XM_022626331.1"/>
</dbReference>
<protein>
    <submittedName>
        <fullName evidence="1">Uncharacterized protein</fullName>
    </submittedName>
</protein>
<accession>A0A1F5LZ87</accession>